<dbReference type="SUPFAM" id="SSF82693">
    <property type="entry name" value="Multidrug efflux transporter AcrB pore domain, PN1, PN2, PC1 and PC2 subdomains"/>
    <property type="match status" value="3"/>
</dbReference>
<accession>A0A846QHH0</accession>
<dbReference type="Proteomes" id="UP000580856">
    <property type="component" value="Unassembled WGS sequence"/>
</dbReference>
<dbReference type="GO" id="GO:0042910">
    <property type="term" value="F:xenobiotic transmembrane transporter activity"/>
    <property type="evidence" value="ECO:0007669"/>
    <property type="project" value="TreeGrafter"/>
</dbReference>
<feature type="transmembrane region" description="Helical" evidence="1">
    <location>
        <begin position="970"/>
        <end position="989"/>
    </location>
</feature>
<dbReference type="Gene3D" id="3.30.70.1430">
    <property type="entry name" value="Multidrug efflux transporter AcrB pore domain"/>
    <property type="match status" value="2"/>
</dbReference>
<dbReference type="Pfam" id="PF00873">
    <property type="entry name" value="ACR_tran"/>
    <property type="match status" value="1"/>
</dbReference>
<dbReference type="RefSeq" id="WP_167940750.1">
    <property type="nucleotide sequence ID" value="NZ_JAATJA010000001.1"/>
</dbReference>
<dbReference type="InterPro" id="IPR027463">
    <property type="entry name" value="AcrB_DN_DC_subdom"/>
</dbReference>
<sequence>MRWLNAVIAFFAEHPTAANLLMGIFLFMGALTVSDLRRETFPDFTAPEVEVSVVYPGATAEEVENAICQRVEDAVDGVTGVYEVRSEAREGLGRVVVEMVEGGDMPQFIDDVRTEVEAIDDFPDEAEDPVIKQLGRTDPVVSVAVTGPMPVSDLKLYCEDLKDRMQLLPQVSQIDILGFSDHQLRISIPAAVLMQHGLSADDVARRIAARSVDLPAGSVETRDADVLVRFGDERRGVRELEDLTIFSGATGAELRLGDIARITDTFELDEQKIVFDGMRAGMLQINKTKGEDALRIMDAVSSFLERERLAAPPTVHFTLTRNVSKIVRDRLQMLVINGFEGLALVFLTMWLFFAFRFSFWVSMGLPVSFLGAAFALDGLGLSLNMISMVGLLMATGLLMDDAIVIAENVAAHMAAGKSARLAAVDGTAEVVRGVFSSFATTVLIFGTIALLIRGDIGKVLWVMPVVLIITLGVSLVEAFFILPHHLAHSLCGHEHDTRSRFREGFDALFVRLREEGLGRAVDWAVRWRYAWVAAVFATFLLSIGMIAGGRLKVRAFPEIDGDVLEARVLMPQGTPLAQTEAVAGRVEQALSRVNDALRDRQPDGRDLVEHVNVQYSVNNDSGEQGPHLVTVSADLLSAEERDGTIDEISELWRGEVGTVPDAVSITYKEPALGPGGMAIDIRLQGPDLHRLSQASNELLGWLGGYDGVLDLMGDLRPGKPEIRVRLREGALALGIDAATVARQLRAAFHGLDAAEVQAGAESYAINVQFPAGDQDSLADLDGFHVTAADGTQVPLSVVATLEEGRGFARIARVDGVRTVTIRGDVDLRRANAREVVADTGEHFMPGLLERYPEIGLSLEGQARETKRTGGSLLRALGIGVFGIFVLLSFQFRSYIEPVVVISAIPLAFIGVVWGHLLMGQELAMPSIMGFVSLAGVVVNDSILLVEFIKIRMADGQRASEAARVASRGRFRAVVLTSMTTIMGLVPLLLERSLQAQILIPLCISIVFGLLASTVLVLLVVPALYAILADLGLTNGDSPP</sequence>
<comment type="caution">
    <text evidence="2">The sequence shown here is derived from an EMBL/GenBank/DDBJ whole genome shotgun (WGS) entry which is preliminary data.</text>
</comment>
<feature type="transmembrane region" description="Helical" evidence="1">
    <location>
        <begin position="388"/>
        <end position="410"/>
    </location>
</feature>
<feature type="transmembrane region" description="Helical" evidence="1">
    <location>
        <begin position="1001"/>
        <end position="1027"/>
    </location>
</feature>
<evidence type="ECO:0000256" key="1">
    <source>
        <dbReference type="SAM" id="Phobius"/>
    </source>
</evidence>
<feature type="transmembrane region" description="Helical" evidence="1">
    <location>
        <begin position="430"/>
        <end position="452"/>
    </location>
</feature>
<dbReference type="Gene3D" id="1.20.1640.10">
    <property type="entry name" value="Multidrug efflux transporter AcrB transmembrane domain"/>
    <property type="match status" value="2"/>
</dbReference>
<feature type="transmembrane region" description="Helical" evidence="1">
    <location>
        <begin position="6"/>
        <end position="28"/>
    </location>
</feature>
<feature type="transmembrane region" description="Helical" evidence="1">
    <location>
        <begin position="459"/>
        <end position="482"/>
    </location>
</feature>
<dbReference type="GO" id="GO:0005886">
    <property type="term" value="C:plasma membrane"/>
    <property type="evidence" value="ECO:0007669"/>
    <property type="project" value="TreeGrafter"/>
</dbReference>
<feature type="transmembrane region" description="Helical" evidence="1">
    <location>
        <begin position="897"/>
        <end position="918"/>
    </location>
</feature>
<feature type="transmembrane region" description="Helical" evidence="1">
    <location>
        <begin position="529"/>
        <end position="548"/>
    </location>
</feature>
<keyword evidence="1" id="KW-0812">Transmembrane</keyword>
<evidence type="ECO:0000313" key="3">
    <source>
        <dbReference type="Proteomes" id="UP000580856"/>
    </source>
</evidence>
<keyword evidence="1" id="KW-1133">Transmembrane helix</keyword>
<dbReference type="AlphaFoldDB" id="A0A846QHH0"/>
<feature type="transmembrane region" description="Helical" evidence="1">
    <location>
        <begin position="872"/>
        <end position="891"/>
    </location>
</feature>
<dbReference type="SUPFAM" id="SSF82866">
    <property type="entry name" value="Multidrug efflux transporter AcrB transmembrane domain"/>
    <property type="match status" value="2"/>
</dbReference>
<feature type="transmembrane region" description="Helical" evidence="1">
    <location>
        <begin position="334"/>
        <end position="353"/>
    </location>
</feature>
<dbReference type="InterPro" id="IPR001036">
    <property type="entry name" value="Acrflvin-R"/>
</dbReference>
<reference evidence="2 3" key="1">
    <citation type="submission" date="2020-03" db="EMBL/GenBank/DDBJ databases">
        <title>Genomic Encyclopedia of Type Strains, Phase IV (KMG-IV): sequencing the most valuable type-strain genomes for metagenomic binning, comparative biology and taxonomic classification.</title>
        <authorList>
            <person name="Goeker M."/>
        </authorList>
    </citation>
    <scope>NUCLEOTIDE SEQUENCE [LARGE SCALE GENOMIC DNA]</scope>
    <source>
        <strain evidence="2 3">DSM 24233</strain>
    </source>
</reference>
<dbReference type="SUPFAM" id="SSF82714">
    <property type="entry name" value="Multidrug efflux transporter AcrB TolC docking domain, DN and DC subdomains"/>
    <property type="match status" value="2"/>
</dbReference>
<dbReference type="PRINTS" id="PR00702">
    <property type="entry name" value="ACRIFLAVINRP"/>
</dbReference>
<evidence type="ECO:0000313" key="2">
    <source>
        <dbReference type="EMBL" id="NJB67718.1"/>
    </source>
</evidence>
<dbReference type="PANTHER" id="PTHR32063:SF33">
    <property type="entry name" value="RND SUPERFAMILY EFFLUX PUMP PERMEASE COMPONENT"/>
    <property type="match status" value="1"/>
</dbReference>
<gene>
    <name evidence="2" type="ORF">GGQ74_001358</name>
</gene>
<keyword evidence="1" id="KW-0472">Membrane</keyword>
<protein>
    <submittedName>
        <fullName evidence="2">Multidrug efflux pump subunit AcrB</fullName>
    </submittedName>
</protein>
<dbReference type="PANTHER" id="PTHR32063">
    <property type="match status" value="1"/>
</dbReference>
<dbReference type="Gene3D" id="3.30.2090.10">
    <property type="entry name" value="Multidrug efflux transporter AcrB TolC docking domain, DN and DC subdomains"/>
    <property type="match status" value="2"/>
</dbReference>
<dbReference type="EMBL" id="JAATJA010000001">
    <property type="protein sequence ID" value="NJB67718.1"/>
    <property type="molecule type" value="Genomic_DNA"/>
</dbReference>
<dbReference type="Gene3D" id="3.30.70.1320">
    <property type="entry name" value="Multidrug efflux transporter AcrB pore domain like"/>
    <property type="match status" value="1"/>
</dbReference>
<organism evidence="2 3">
    <name type="scientific">Desulfobaculum xiamenense</name>
    <dbReference type="NCBI Taxonomy" id="995050"/>
    <lineage>
        <taxon>Bacteria</taxon>
        <taxon>Pseudomonadati</taxon>
        <taxon>Thermodesulfobacteriota</taxon>
        <taxon>Desulfovibrionia</taxon>
        <taxon>Desulfovibrionales</taxon>
        <taxon>Desulfovibrionaceae</taxon>
        <taxon>Desulfobaculum</taxon>
    </lineage>
</organism>
<feature type="transmembrane region" description="Helical" evidence="1">
    <location>
        <begin position="359"/>
        <end position="376"/>
    </location>
</feature>
<proteinExistence type="predicted"/>
<keyword evidence="3" id="KW-1185">Reference proteome</keyword>
<dbReference type="Gene3D" id="3.30.70.1440">
    <property type="entry name" value="Multidrug efflux transporter AcrB pore domain"/>
    <property type="match status" value="1"/>
</dbReference>
<name>A0A846QHH0_9BACT</name>
<feature type="transmembrane region" description="Helical" evidence="1">
    <location>
        <begin position="930"/>
        <end position="950"/>
    </location>
</feature>